<dbReference type="Proteomes" id="UP000091820">
    <property type="component" value="Unassembled WGS sequence"/>
</dbReference>
<name>A0A1A9X098_9MUSC</name>
<dbReference type="InterPro" id="IPR017850">
    <property type="entry name" value="Alkaline_phosphatase_core_sf"/>
</dbReference>
<evidence type="ECO:0000313" key="1">
    <source>
        <dbReference type="EnsemblMetazoa" id="GBRI039490-PA"/>
    </source>
</evidence>
<dbReference type="AlphaFoldDB" id="A0A1A9X098"/>
<dbReference type="EnsemblMetazoa" id="GBRI039490-RA">
    <property type="protein sequence ID" value="GBRI039490-PA"/>
    <property type="gene ID" value="GBRI039490"/>
</dbReference>
<sequence length="273" mass="32006">MPMLTGYNESTAIEICKPQKIGGYDNCNFIWKEFHKQNYKTAYAEDNANIATFNYLSPGFKKPPTDYYFRPMSLAIEKTLNQTSRHGLTYCVGNRQYGEYIYDMGLQFAQRFQYEPHFGIFWTNSFSHNDYALPATMDSKTLEYLQKMEDIGYFENAIVFFLSDHGKVFYPLEKLPEAFLEERLPTFFISIPKWFHNTYPELIKNLKTNCERLTTPYDIYMTMQHLLKMNKPNFIITPASGCSRCQSLFDEIPEDRTCFQAGIPTDWCSCSTF</sequence>
<dbReference type="SUPFAM" id="SSF53649">
    <property type="entry name" value="Alkaline phosphatase-like"/>
    <property type="match status" value="1"/>
</dbReference>
<reference evidence="1" key="2">
    <citation type="submission" date="2020-05" db="UniProtKB">
        <authorList>
            <consortium name="EnsemblMetazoa"/>
        </authorList>
    </citation>
    <scope>IDENTIFICATION</scope>
    <source>
        <strain evidence="1">IAEA</strain>
    </source>
</reference>
<dbReference type="PANTHER" id="PTHR10974">
    <property type="entry name" value="FI08016P-RELATED"/>
    <property type="match status" value="1"/>
</dbReference>
<evidence type="ECO:0008006" key="3">
    <source>
        <dbReference type="Google" id="ProtNLM"/>
    </source>
</evidence>
<keyword evidence="2" id="KW-1185">Reference proteome</keyword>
<dbReference type="CDD" id="cd16021">
    <property type="entry name" value="ALP_like"/>
    <property type="match status" value="1"/>
</dbReference>
<dbReference type="VEuPathDB" id="VectorBase:GBRI039490"/>
<dbReference type="PANTHER" id="PTHR10974:SF9">
    <property type="entry name" value="DUF229 DOMAIN CONTAINING PROTEIN-RELATED"/>
    <property type="match status" value="1"/>
</dbReference>
<dbReference type="GO" id="GO:0005615">
    <property type="term" value="C:extracellular space"/>
    <property type="evidence" value="ECO:0007669"/>
    <property type="project" value="TreeGrafter"/>
</dbReference>
<dbReference type="Gene3D" id="3.40.720.10">
    <property type="entry name" value="Alkaline Phosphatase, subunit A"/>
    <property type="match status" value="1"/>
</dbReference>
<reference evidence="2" key="1">
    <citation type="submission" date="2014-03" db="EMBL/GenBank/DDBJ databases">
        <authorList>
            <person name="Aksoy S."/>
            <person name="Warren W."/>
            <person name="Wilson R.K."/>
        </authorList>
    </citation>
    <scope>NUCLEOTIDE SEQUENCE [LARGE SCALE GENOMIC DNA]</scope>
    <source>
        <strain evidence="2">IAEA</strain>
    </source>
</reference>
<dbReference type="Pfam" id="PF02995">
    <property type="entry name" value="DUF229"/>
    <property type="match status" value="1"/>
</dbReference>
<accession>A0A1A9X098</accession>
<evidence type="ECO:0000313" key="2">
    <source>
        <dbReference type="Proteomes" id="UP000091820"/>
    </source>
</evidence>
<proteinExistence type="predicted"/>
<protein>
    <recommendedName>
        <fullName evidence="3">Sulfatase N-terminal domain-containing protein</fullName>
    </recommendedName>
</protein>
<organism evidence="1 2">
    <name type="scientific">Glossina brevipalpis</name>
    <dbReference type="NCBI Taxonomy" id="37001"/>
    <lineage>
        <taxon>Eukaryota</taxon>
        <taxon>Metazoa</taxon>
        <taxon>Ecdysozoa</taxon>
        <taxon>Arthropoda</taxon>
        <taxon>Hexapoda</taxon>
        <taxon>Insecta</taxon>
        <taxon>Pterygota</taxon>
        <taxon>Neoptera</taxon>
        <taxon>Endopterygota</taxon>
        <taxon>Diptera</taxon>
        <taxon>Brachycera</taxon>
        <taxon>Muscomorpha</taxon>
        <taxon>Hippoboscoidea</taxon>
        <taxon>Glossinidae</taxon>
        <taxon>Glossina</taxon>
    </lineage>
</organism>
<dbReference type="InterPro" id="IPR004245">
    <property type="entry name" value="DUF229"/>
</dbReference>
<dbReference type="STRING" id="37001.A0A1A9X098"/>
<dbReference type="FunFam" id="3.40.720.10:FF:000017">
    <property type="entry name" value="Predicted protein"/>
    <property type="match status" value="1"/>
</dbReference>